<dbReference type="PANTHER" id="PTHR11024:SF2">
    <property type="entry name" value="PROTEIN SEC13 HOMOLOG"/>
    <property type="match status" value="1"/>
</dbReference>
<dbReference type="PANTHER" id="PTHR11024">
    <property type="entry name" value="NUCLEAR PORE COMPLEX PROTEIN SEC13 / SEH1 FAMILY MEMBER"/>
    <property type="match status" value="1"/>
</dbReference>
<comment type="subcellular location">
    <subcellularLocation>
        <location evidence="1">Nucleus</location>
        <location evidence="1">Nuclear pore complex</location>
    </subcellularLocation>
</comment>
<evidence type="ECO:0000256" key="5">
    <source>
        <dbReference type="ARBA" id="ARBA00022737"/>
    </source>
</evidence>
<organism evidence="12">
    <name type="scientific">Chloropicon laureae</name>
    <dbReference type="NCBI Taxonomy" id="464258"/>
    <lineage>
        <taxon>Eukaryota</taxon>
        <taxon>Viridiplantae</taxon>
        <taxon>Chlorophyta</taxon>
        <taxon>Chloropicophyceae</taxon>
        <taxon>Chloropicales</taxon>
        <taxon>Chloropicaceae</taxon>
        <taxon>Chloropicon</taxon>
    </lineage>
</organism>
<evidence type="ECO:0000256" key="8">
    <source>
        <dbReference type="ARBA" id="ARBA00023010"/>
    </source>
</evidence>
<evidence type="ECO:0000256" key="2">
    <source>
        <dbReference type="ARBA" id="ARBA00010102"/>
    </source>
</evidence>
<dbReference type="SMART" id="SM00320">
    <property type="entry name" value="WD40"/>
    <property type="match status" value="6"/>
</dbReference>
<dbReference type="GO" id="GO:0090114">
    <property type="term" value="P:COPII-coated vesicle budding"/>
    <property type="evidence" value="ECO:0007669"/>
    <property type="project" value="TreeGrafter"/>
</dbReference>
<dbReference type="SUPFAM" id="SSF50978">
    <property type="entry name" value="WD40 repeat-like"/>
    <property type="match status" value="1"/>
</dbReference>
<sequence>MATTAAVSFDPGHGATVHDVQFDYYGKRVATASSDRLVKIFEVVGNEQKLVADLQGHEGPVWQVSWAHPKFGNLLASCSFDQRVLVWKEVSEGNWQVLYQSPPGLHDASINSVTFAPQEVGLVLAAASSDGSISVLTYDSQTGQWTTEKIPNAHSLGCLAVSWAPAFQPGATVQPSAAPLQPTKTLVSCGCDNVLKVWSFSQAHGKWMQQGADLAGHANWVRDVAWAPNMGMPKSTIASASEDGRVLIWCQSSGSQQTWQSKLLKDFGCPVYRVSWSVSGGILAVSTEGSDAVSLWKEAVDGSWEQISQ</sequence>
<keyword evidence="6" id="KW-0509">mRNA transport</keyword>
<dbReference type="GO" id="GO:0051028">
    <property type="term" value="P:mRNA transport"/>
    <property type="evidence" value="ECO:0007669"/>
    <property type="project" value="UniProtKB-KW"/>
</dbReference>
<keyword evidence="3" id="KW-0813">Transport</keyword>
<evidence type="ECO:0000256" key="6">
    <source>
        <dbReference type="ARBA" id="ARBA00022816"/>
    </source>
</evidence>
<comment type="similarity">
    <text evidence="2">Belongs to the WD repeat SEC13 family.</text>
</comment>
<dbReference type="GO" id="GO:0031080">
    <property type="term" value="C:nuclear pore outer ring"/>
    <property type="evidence" value="ECO:0007669"/>
    <property type="project" value="TreeGrafter"/>
</dbReference>
<evidence type="ECO:0000313" key="12">
    <source>
        <dbReference type="EMBL" id="CAE0009147.1"/>
    </source>
</evidence>
<evidence type="ECO:0000256" key="10">
    <source>
        <dbReference type="ARBA" id="ARBA00023242"/>
    </source>
</evidence>
<keyword evidence="5" id="KW-0677">Repeat</keyword>
<keyword evidence="9" id="KW-0906">Nuclear pore complex</keyword>
<dbReference type="EMBL" id="HBHU01001252">
    <property type="protein sequence ID" value="CAE0009147.1"/>
    <property type="molecule type" value="Transcribed_RNA"/>
</dbReference>
<evidence type="ECO:0000256" key="9">
    <source>
        <dbReference type="ARBA" id="ARBA00023132"/>
    </source>
</evidence>
<evidence type="ECO:0000256" key="11">
    <source>
        <dbReference type="PROSITE-ProRule" id="PRU00221"/>
    </source>
</evidence>
<reference evidence="12" key="1">
    <citation type="submission" date="2021-01" db="EMBL/GenBank/DDBJ databases">
        <authorList>
            <person name="Corre E."/>
            <person name="Pelletier E."/>
            <person name="Niang G."/>
            <person name="Scheremetjew M."/>
            <person name="Finn R."/>
            <person name="Kale V."/>
            <person name="Holt S."/>
            <person name="Cochrane G."/>
            <person name="Meng A."/>
            <person name="Brown T."/>
            <person name="Cohen L."/>
        </authorList>
    </citation>
    <scope>NUCLEOTIDE SEQUENCE</scope>
    <source>
        <strain evidence="12">RCC856</strain>
    </source>
</reference>
<protein>
    <submittedName>
        <fullName evidence="12">Uncharacterized protein</fullName>
    </submittedName>
</protein>
<dbReference type="InterPro" id="IPR015943">
    <property type="entry name" value="WD40/YVTN_repeat-like_dom_sf"/>
</dbReference>
<dbReference type="GO" id="GO:0006606">
    <property type="term" value="P:protein import into nucleus"/>
    <property type="evidence" value="ECO:0007669"/>
    <property type="project" value="TreeGrafter"/>
</dbReference>
<dbReference type="Pfam" id="PF00400">
    <property type="entry name" value="WD40"/>
    <property type="match status" value="3"/>
</dbReference>
<feature type="repeat" description="WD" evidence="11">
    <location>
        <begin position="10"/>
        <end position="43"/>
    </location>
</feature>
<name>A0A7S2YW52_9CHLO</name>
<evidence type="ECO:0000256" key="1">
    <source>
        <dbReference type="ARBA" id="ARBA00004567"/>
    </source>
</evidence>
<dbReference type="InterPro" id="IPR001680">
    <property type="entry name" value="WD40_rpt"/>
</dbReference>
<feature type="repeat" description="WD" evidence="11">
    <location>
        <begin position="214"/>
        <end position="249"/>
    </location>
</feature>
<dbReference type="InterPro" id="IPR037363">
    <property type="entry name" value="Sec13/Seh1_fam"/>
</dbReference>
<keyword evidence="4 11" id="KW-0853">WD repeat</keyword>
<evidence type="ECO:0000256" key="4">
    <source>
        <dbReference type="ARBA" id="ARBA00022574"/>
    </source>
</evidence>
<dbReference type="PROSITE" id="PS50294">
    <property type="entry name" value="WD_REPEATS_REGION"/>
    <property type="match status" value="1"/>
</dbReference>
<dbReference type="Gene3D" id="2.130.10.10">
    <property type="entry name" value="YVTN repeat-like/Quinoprotein amine dehydrogenase"/>
    <property type="match status" value="1"/>
</dbReference>
<keyword evidence="7" id="KW-0653">Protein transport</keyword>
<gene>
    <name evidence="12" type="ORF">CLAU1311_LOCUS782</name>
</gene>
<dbReference type="PROSITE" id="PS50082">
    <property type="entry name" value="WD_REPEATS_2"/>
    <property type="match status" value="3"/>
</dbReference>
<evidence type="ECO:0000256" key="3">
    <source>
        <dbReference type="ARBA" id="ARBA00022448"/>
    </source>
</evidence>
<dbReference type="GO" id="GO:0030127">
    <property type="term" value="C:COPII vesicle coat"/>
    <property type="evidence" value="ECO:0007669"/>
    <property type="project" value="TreeGrafter"/>
</dbReference>
<evidence type="ECO:0000256" key="7">
    <source>
        <dbReference type="ARBA" id="ARBA00022927"/>
    </source>
</evidence>
<dbReference type="AlphaFoldDB" id="A0A7S2YW52"/>
<proteinExistence type="inferred from homology"/>
<dbReference type="GO" id="GO:0005198">
    <property type="term" value="F:structural molecule activity"/>
    <property type="evidence" value="ECO:0007669"/>
    <property type="project" value="InterPro"/>
</dbReference>
<dbReference type="InterPro" id="IPR036322">
    <property type="entry name" value="WD40_repeat_dom_sf"/>
</dbReference>
<feature type="repeat" description="WD" evidence="11">
    <location>
        <begin position="54"/>
        <end position="88"/>
    </location>
</feature>
<accession>A0A7S2YW52</accession>
<keyword evidence="10" id="KW-0539">Nucleus</keyword>
<keyword evidence="8" id="KW-0811">Translocation</keyword>